<dbReference type="InterPro" id="IPR029062">
    <property type="entry name" value="Class_I_gatase-like"/>
</dbReference>
<organism evidence="3 4">
    <name type="scientific">Metapseudomonas furukawaii</name>
    <name type="common">Pseudomonas furukawaii</name>
    <dbReference type="NCBI Taxonomy" id="1149133"/>
    <lineage>
        <taxon>Bacteria</taxon>
        <taxon>Pseudomonadati</taxon>
        <taxon>Pseudomonadota</taxon>
        <taxon>Gammaproteobacteria</taxon>
        <taxon>Pseudomonadales</taxon>
        <taxon>Pseudomonadaceae</taxon>
        <taxon>Metapseudomonas</taxon>
    </lineage>
</organism>
<feature type="region of interest" description="Disordered" evidence="1">
    <location>
        <begin position="138"/>
        <end position="167"/>
    </location>
</feature>
<evidence type="ECO:0000313" key="3">
    <source>
        <dbReference type="EMBL" id="BAU72827.1"/>
    </source>
</evidence>
<evidence type="ECO:0000313" key="4">
    <source>
        <dbReference type="Proteomes" id="UP000218554"/>
    </source>
</evidence>
<dbReference type="Pfam" id="PF14258">
    <property type="entry name" value="DUF4350"/>
    <property type="match status" value="1"/>
</dbReference>
<sequence length="404" mass="45438">MSLRPRFLIGTTVLLLLGLALVYIVGRLEPYTETLEHGPSPEARGNPYLAAEHFLRKQGLDVNRADGLEVLDRLPSAGHTLLLLGSRERMTPRQADRLLDWTSRGGHLLFIAERLYDEDTGKSGDLLADRLGVQQYESSDLKEDAEGEESADGDAAPADKDGERAEHDPFPELTKLYLENERAPAYVSFDTGFHLYDSQNRAHAWANSAHATHMLQLNQGDGVVTVLTDGWIWQNNEIDQYDNAWLLWYLSQDSAVTLLYRAERDSLATLLGRHFPEALVALGLLLILSLWHLGQRQGPLQAPASLARRQLEEHLRGSADFRLRHSGQAGLLQGLQKDIQRRARHRHPGFERLPVADQWQVLGRLTRLPPSAISQAMRPLPKQRLNAAEFTRQVAHLQTLRNAL</sequence>
<dbReference type="EMBL" id="AP014862">
    <property type="protein sequence ID" value="BAU72827.1"/>
    <property type="molecule type" value="Genomic_DNA"/>
</dbReference>
<reference evidence="3 4" key="2">
    <citation type="journal article" date="2017" name="Int. J. Syst. Evol. Microbiol.">
        <title>Pseudomonas furukawaii sp. nov., a polychlorinated biphenyl-degrading bacterium isolated from biphenyl-contaminated soil in Japan.</title>
        <authorList>
            <person name="Kimura N."/>
            <person name="Watanabe T."/>
            <person name="Suenaga H."/>
            <person name="Fujihara H."/>
            <person name="Futagami T."/>
            <person name="Goto M."/>
            <person name="Hanada S."/>
            <person name="Hirose J."/>
        </authorList>
    </citation>
    <scope>NUCLEOTIDE SEQUENCE [LARGE SCALE GENOMIC DNA]</scope>
    <source>
        <strain evidence="4">DSM 10086 / NBRC 110670 / KF707</strain>
    </source>
</reference>
<dbReference type="KEGG" id="pfuw:KF707C_11390"/>
<protein>
    <recommendedName>
        <fullName evidence="2">DUF4350 domain-containing protein</fullName>
    </recommendedName>
</protein>
<reference evidence="4" key="1">
    <citation type="submission" date="2015-05" db="EMBL/GenBank/DDBJ databases">
        <title>Draft genome sequencing of a biphenyl-degrading bacterium, Pseudomonas balearica KF707 (=NBRC110670).</title>
        <authorList>
            <person name="Kimura N."/>
            <person name="Hirose J."/>
            <person name="Watanabe T."/>
            <person name="Suenaga H."/>
            <person name="Fujihara H."/>
            <person name="Noguchi M."/>
            <person name="Hashimoto M."/>
            <person name="Shimodaira J."/>
            <person name="Tsuchikane K."/>
            <person name="Hosoyama A."/>
            <person name="Yamazoe A."/>
            <person name="Fujita N."/>
            <person name="Furukawa K."/>
        </authorList>
    </citation>
    <scope>NUCLEOTIDE SEQUENCE [LARGE SCALE GENOMIC DNA]</scope>
    <source>
        <strain evidence="4">DSM 10086 / NBRC 110670 / KF707</strain>
    </source>
</reference>
<dbReference type="SUPFAM" id="SSF52317">
    <property type="entry name" value="Class I glutamine amidotransferase-like"/>
    <property type="match status" value="1"/>
</dbReference>
<name>A0AAD1BX65_METFU</name>
<dbReference type="Gene3D" id="3.40.50.880">
    <property type="match status" value="1"/>
</dbReference>
<dbReference type="InterPro" id="IPR025646">
    <property type="entry name" value="DUF4350"/>
</dbReference>
<evidence type="ECO:0000259" key="2">
    <source>
        <dbReference type="Pfam" id="PF14258"/>
    </source>
</evidence>
<evidence type="ECO:0000256" key="1">
    <source>
        <dbReference type="SAM" id="MobiDB-lite"/>
    </source>
</evidence>
<gene>
    <name evidence="3" type="ORF">KF707C_11390</name>
</gene>
<proteinExistence type="predicted"/>
<dbReference type="AlphaFoldDB" id="A0AAD1BX65"/>
<dbReference type="Proteomes" id="UP000218554">
    <property type="component" value="Chromosome"/>
</dbReference>
<dbReference type="RefSeq" id="WP_003448899.1">
    <property type="nucleotide sequence ID" value="NZ_AJMR01000048.1"/>
</dbReference>
<feature type="compositionally biased region" description="Basic and acidic residues" evidence="1">
    <location>
        <begin position="157"/>
        <end position="167"/>
    </location>
</feature>
<keyword evidence="4" id="KW-1185">Reference proteome</keyword>
<feature type="domain" description="DUF4350" evidence="2">
    <location>
        <begin position="42"/>
        <end position="250"/>
    </location>
</feature>
<accession>A0AAD1BX65</accession>